<dbReference type="Proteomes" id="UP000634136">
    <property type="component" value="Unassembled WGS sequence"/>
</dbReference>
<comment type="caution">
    <text evidence="1">The sequence shown here is derived from an EMBL/GenBank/DDBJ whole genome shotgun (WGS) entry which is preliminary data.</text>
</comment>
<dbReference type="EMBL" id="JAAIUW010000006">
    <property type="protein sequence ID" value="KAF7825385.1"/>
    <property type="molecule type" value="Genomic_DNA"/>
</dbReference>
<evidence type="ECO:0000313" key="1">
    <source>
        <dbReference type="EMBL" id="KAF7825385.1"/>
    </source>
</evidence>
<dbReference type="AlphaFoldDB" id="A0A834TRU2"/>
<reference evidence="1" key="1">
    <citation type="submission" date="2020-09" db="EMBL/GenBank/DDBJ databases">
        <title>Genome-Enabled Discovery of Anthraquinone Biosynthesis in Senna tora.</title>
        <authorList>
            <person name="Kang S.-H."/>
            <person name="Pandey R.P."/>
            <person name="Lee C.-M."/>
            <person name="Sim J.-S."/>
            <person name="Jeong J.-T."/>
            <person name="Choi B.-S."/>
            <person name="Jung M."/>
            <person name="Ginzburg D."/>
            <person name="Zhao K."/>
            <person name="Won S.Y."/>
            <person name="Oh T.-J."/>
            <person name="Yu Y."/>
            <person name="Kim N.-H."/>
            <person name="Lee O.R."/>
            <person name="Lee T.-H."/>
            <person name="Bashyal P."/>
            <person name="Kim T.-S."/>
            <person name="Lee W.-H."/>
            <person name="Kawkins C."/>
            <person name="Kim C.-K."/>
            <person name="Kim J.S."/>
            <person name="Ahn B.O."/>
            <person name="Rhee S.Y."/>
            <person name="Sohng J.K."/>
        </authorList>
    </citation>
    <scope>NUCLEOTIDE SEQUENCE</scope>
    <source>
        <tissue evidence="1">Leaf</tissue>
    </source>
</reference>
<evidence type="ECO:0000313" key="2">
    <source>
        <dbReference type="Proteomes" id="UP000634136"/>
    </source>
</evidence>
<protein>
    <submittedName>
        <fullName evidence="1">Uncharacterized protein</fullName>
    </submittedName>
</protein>
<organism evidence="1 2">
    <name type="scientific">Senna tora</name>
    <dbReference type="NCBI Taxonomy" id="362788"/>
    <lineage>
        <taxon>Eukaryota</taxon>
        <taxon>Viridiplantae</taxon>
        <taxon>Streptophyta</taxon>
        <taxon>Embryophyta</taxon>
        <taxon>Tracheophyta</taxon>
        <taxon>Spermatophyta</taxon>
        <taxon>Magnoliopsida</taxon>
        <taxon>eudicotyledons</taxon>
        <taxon>Gunneridae</taxon>
        <taxon>Pentapetalae</taxon>
        <taxon>rosids</taxon>
        <taxon>fabids</taxon>
        <taxon>Fabales</taxon>
        <taxon>Fabaceae</taxon>
        <taxon>Caesalpinioideae</taxon>
        <taxon>Cassia clade</taxon>
        <taxon>Senna</taxon>
    </lineage>
</organism>
<keyword evidence="2" id="KW-1185">Reference proteome</keyword>
<accession>A0A834TRU2</accession>
<name>A0A834TRU2_9FABA</name>
<sequence>MEICNLIAAVVPPSSVIQGDHIAWKYNKEGMDLAFCATTPQNPDLSAPCISTEEEDLNDFTIDKGIWKRLIRLEQERTLDLM</sequence>
<proteinExistence type="predicted"/>
<gene>
    <name evidence="1" type="ORF">G2W53_016549</name>
</gene>